<feature type="binding site" evidence="4">
    <location>
        <position position="73"/>
    </location>
    <ligand>
        <name>S-adenosyl-L-methionine</name>
        <dbReference type="ChEBI" id="CHEBI:59789"/>
    </ligand>
</feature>
<keyword evidence="3 4" id="KW-0949">S-adenosyl-L-methionine</keyword>
<dbReference type="InterPro" id="IPR029063">
    <property type="entry name" value="SAM-dependent_MTases_sf"/>
</dbReference>
<dbReference type="Proteomes" id="UP001275049">
    <property type="component" value="Unassembled WGS sequence"/>
</dbReference>
<dbReference type="InterPro" id="IPR023576">
    <property type="entry name" value="UbiE/COQ5_MeTrFase_CS"/>
</dbReference>
<dbReference type="Pfam" id="PF01209">
    <property type="entry name" value="Ubie_methyltran"/>
    <property type="match status" value="1"/>
</dbReference>
<organism evidence="7 9">
    <name type="scientific">Actinotignum urinale</name>
    <dbReference type="NCBI Taxonomy" id="190146"/>
    <lineage>
        <taxon>Bacteria</taxon>
        <taxon>Bacillati</taxon>
        <taxon>Actinomycetota</taxon>
        <taxon>Actinomycetes</taxon>
        <taxon>Actinomycetales</taxon>
        <taxon>Actinomycetaceae</taxon>
        <taxon>Actinotignum</taxon>
    </lineage>
</organism>
<dbReference type="CDD" id="cd02440">
    <property type="entry name" value="AdoMet_MTases"/>
    <property type="match status" value="1"/>
</dbReference>
<feature type="binding site" evidence="4">
    <location>
        <begin position="113"/>
        <end position="114"/>
    </location>
    <ligand>
        <name>S-adenosyl-L-methionine</name>
        <dbReference type="ChEBI" id="CHEBI:59789"/>
    </ligand>
</feature>
<dbReference type="GO" id="GO:0009234">
    <property type="term" value="P:menaquinone biosynthetic process"/>
    <property type="evidence" value="ECO:0007669"/>
    <property type="project" value="UniProtKB-UniRule"/>
</dbReference>
<dbReference type="PROSITE" id="PS51608">
    <property type="entry name" value="SAM_MT_UBIE"/>
    <property type="match status" value="1"/>
</dbReference>
<evidence type="ECO:0000313" key="6">
    <source>
        <dbReference type="EMBL" id="MDY5132933.1"/>
    </source>
</evidence>
<evidence type="ECO:0000313" key="8">
    <source>
        <dbReference type="Proteomes" id="UP001275049"/>
    </source>
</evidence>
<sequence length="246" mass="27167">MNKSLPRESHLNEQGFVDKEAGKISGMFDKIAPRYDLANDVLSFGQVRLWRKAVLVALDIQPGQRILDIACGTGTSTAEYEGFGARVVGIDFSSGMLEKARKTYPHITFQQADTTALPFDDESFDTVTCSYGLRNVEEPQKALNEMRRVLRPGGRVVVAEFSHPESRVFGTVYDSYLRHILPRVAGVVAKSVSEYAYLMESIGAWPDQLGVAQMLHHAGLNGVEYRNLTGGIVAIHRAFAPTMDIS</sequence>
<keyword evidence="2 4" id="KW-0808">Transferase</keyword>
<feature type="binding site" evidence="4">
    <location>
        <position position="130"/>
    </location>
    <ligand>
        <name>S-adenosyl-L-methionine</name>
        <dbReference type="ChEBI" id="CHEBI:59789"/>
    </ligand>
</feature>
<feature type="domain" description="Rhodanese" evidence="5">
    <location>
        <begin position="211"/>
        <end position="244"/>
    </location>
</feature>
<comment type="function">
    <text evidence="4">Methyltransferase required for the conversion of demethylmenaquinol (DMKH2) to menaquinol (MKH2).</text>
</comment>
<dbReference type="NCBIfam" id="NF001244">
    <property type="entry name" value="PRK00216.1-5"/>
    <property type="match status" value="1"/>
</dbReference>
<dbReference type="EC" id="2.1.1.163" evidence="4"/>
<dbReference type="NCBIfam" id="TIGR01934">
    <property type="entry name" value="MenG_MenH_UbiE"/>
    <property type="match status" value="1"/>
</dbReference>
<evidence type="ECO:0000313" key="9">
    <source>
        <dbReference type="Proteomes" id="UP001281731"/>
    </source>
</evidence>
<keyword evidence="4" id="KW-0474">Menaquinone biosynthesis</keyword>
<reference evidence="7 8" key="1">
    <citation type="submission" date="2023-10" db="EMBL/GenBank/DDBJ databases">
        <title>Whole Genome based description of the genera Actinobaculum and Actinotignum reveals a complex phylogenetic relationship within the species included in the genus Actinotignum.</title>
        <authorList>
            <person name="Jensen C.S."/>
            <person name="Dargis R."/>
            <person name="Kemp M."/>
            <person name="Christensen J.J."/>
        </authorList>
    </citation>
    <scope>NUCLEOTIDE SEQUENCE</scope>
    <source>
        <strain evidence="7">SLA_B511</strain>
        <strain evidence="6 8">SLA_B974</strain>
    </source>
</reference>
<feature type="binding site" evidence="4">
    <location>
        <position position="91"/>
    </location>
    <ligand>
        <name>S-adenosyl-L-methionine</name>
        <dbReference type="ChEBI" id="CHEBI:59789"/>
    </ligand>
</feature>
<dbReference type="AlphaFoldDB" id="A0AAW9HNJ1"/>
<dbReference type="GO" id="GO:0032259">
    <property type="term" value="P:methylation"/>
    <property type="evidence" value="ECO:0007669"/>
    <property type="project" value="UniProtKB-KW"/>
</dbReference>
<dbReference type="GO" id="GO:0043770">
    <property type="term" value="F:demethylmenaquinone methyltransferase activity"/>
    <property type="evidence" value="ECO:0007669"/>
    <property type="project" value="UniProtKB-UniRule"/>
</dbReference>
<dbReference type="RefSeq" id="WP_102165726.1">
    <property type="nucleotide sequence ID" value="NZ_CAMYCL010000005.1"/>
</dbReference>
<comment type="pathway">
    <text evidence="4">Quinol/quinone metabolism; menaquinone biosynthesis; menaquinol from 1,4-dihydroxy-2-naphthoate: step 2/2.</text>
</comment>
<dbReference type="Gene3D" id="3.40.50.150">
    <property type="entry name" value="Vaccinia Virus protein VP39"/>
    <property type="match status" value="1"/>
</dbReference>
<evidence type="ECO:0000256" key="4">
    <source>
        <dbReference type="HAMAP-Rule" id="MF_01813"/>
    </source>
</evidence>
<comment type="similarity">
    <text evidence="4">Belongs to the class I-like SAM-binding methyltransferase superfamily. MenG/UbiE family.</text>
</comment>
<dbReference type="EMBL" id="JAWNGA010000005">
    <property type="protein sequence ID" value="MDY5132933.1"/>
    <property type="molecule type" value="Genomic_DNA"/>
</dbReference>
<evidence type="ECO:0000313" key="7">
    <source>
        <dbReference type="EMBL" id="MDY5155221.1"/>
    </source>
</evidence>
<dbReference type="HAMAP" id="MF_01813">
    <property type="entry name" value="MenG_UbiE_methyltr"/>
    <property type="match status" value="1"/>
</dbReference>
<dbReference type="PANTHER" id="PTHR43591">
    <property type="entry name" value="METHYLTRANSFERASE"/>
    <property type="match status" value="1"/>
</dbReference>
<dbReference type="InterPro" id="IPR001763">
    <property type="entry name" value="Rhodanese-like_dom"/>
</dbReference>
<evidence type="ECO:0000259" key="5">
    <source>
        <dbReference type="PROSITE" id="PS50206"/>
    </source>
</evidence>
<proteinExistence type="inferred from homology"/>
<name>A0AAW9HNJ1_9ACTO</name>
<evidence type="ECO:0000256" key="3">
    <source>
        <dbReference type="ARBA" id="ARBA00022691"/>
    </source>
</evidence>
<comment type="catalytic activity">
    <reaction evidence="4">
        <text>a 2-demethylmenaquinol + S-adenosyl-L-methionine = a menaquinol + S-adenosyl-L-homocysteine + H(+)</text>
        <dbReference type="Rhea" id="RHEA:42640"/>
        <dbReference type="Rhea" id="RHEA-COMP:9539"/>
        <dbReference type="Rhea" id="RHEA-COMP:9563"/>
        <dbReference type="ChEBI" id="CHEBI:15378"/>
        <dbReference type="ChEBI" id="CHEBI:18151"/>
        <dbReference type="ChEBI" id="CHEBI:55437"/>
        <dbReference type="ChEBI" id="CHEBI:57856"/>
        <dbReference type="ChEBI" id="CHEBI:59789"/>
        <dbReference type="EC" id="2.1.1.163"/>
    </reaction>
</comment>
<gene>
    <name evidence="7" type="primary">ubiE</name>
    <name evidence="4" type="synonym">menG</name>
    <name evidence="7" type="ORF">R6G80_05710</name>
    <name evidence="6" type="ORF">R6G86_04130</name>
</gene>
<dbReference type="SUPFAM" id="SSF53335">
    <property type="entry name" value="S-adenosyl-L-methionine-dependent methyltransferases"/>
    <property type="match status" value="1"/>
</dbReference>
<evidence type="ECO:0000256" key="1">
    <source>
        <dbReference type="ARBA" id="ARBA00022603"/>
    </source>
</evidence>
<dbReference type="PANTHER" id="PTHR43591:SF24">
    <property type="entry name" value="2-METHOXY-6-POLYPRENYL-1,4-BENZOQUINOL METHYLASE, MITOCHONDRIAL"/>
    <property type="match status" value="1"/>
</dbReference>
<protein>
    <recommendedName>
        <fullName evidence="4">Demethylmenaquinone methyltransferase</fullName>
        <ecNumber evidence="4">2.1.1.163</ecNumber>
    </recommendedName>
</protein>
<dbReference type="Proteomes" id="UP001281731">
    <property type="component" value="Unassembled WGS sequence"/>
</dbReference>
<keyword evidence="8" id="KW-1185">Reference proteome</keyword>
<keyword evidence="1 4" id="KW-0489">Methyltransferase</keyword>
<accession>A0AAW9HNJ1</accession>
<dbReference type="EMBL" id="JAWNGC010000006">
    <property type="protein sequence ID" value="MDY5155221.1"/>
    <property type="molecule type" value="Genomic_DNA"/>
</dbReference>
<dbReference type="InterPro" id="IPR004033">
    <property type="entry name" value="UbiE/COQ5_MeTrFase"/>
</dbReference>
<comment type="caution">
    <text evidence="7">The sequence shown here is derived from an EMBL/GenBank/DDBJ whole genome shotgun (WGS) entry which is preliminary data.</text>
</comment>
<dbReference type="PROSITE" id="PS01184">
    <property type="entry name" value="UBIE_2"/>
    <property type="match status" value="1"/>
</dbReference>
<dbReference type="PROSITE" id="PS50206">
    <property type="entry name" value="RHODANESE_3"/>
    <property type="match status" value="1"/>
</dbReference>
<evidence type="ECO:0000256" key="2">
    <source>
        <dbReference type="ARBA" id="ARBA00022679"/>
    </source>
</evidence>